<evidence type="ECO:0000313" key="1">
    <source>
        <dbReference type="EMBL" id="ROQ30599.1"/>
    </source>
</evidence>
<protein>
    <submittedName>
        <fullName evidence="1">Uncharacterized protein</fullName>
    </submittedName>
</protein>
<gene>
    <name evidence="1" type="ORF">EDC28_101285</name>
</gene>
<dbReference type="EMBL" id="RJUL01000001">
    <property type="protein sequence ID" value="ROQ30599.1"/>
    <property type="molecule type" value="Genomic_DNA"/>
</dbReference>
<evidence type="ECO:0000313" key="2">
    <source>
        <dbReference type="Proteomes" id="UP000268033"/>
    </source>
</evidence>
<accession>A0A3N1PQV6</accession>
<reference evidence="1 2" key="1">
    <citation type="submission" date="2018-11" db="EMBL/GenBank/DDBJ databases">
        <title>Genomic Encyclopedia of Type Strains, Phase IV (KMG-IV): sequencing the most valuable type-strain genomes for metagenomic binning, comparative biology and taxonomic classification.</title>
        <authorList>
            <person name="Goeker M."/>
        </authorList>
    </citation>
    <scope>NUCLEOTIDE SEQUENCE [LARGE SCALE GENOMIC DNA]</scope>
    <source>
        <strain evidence="1 2">DSM 21945</strain>
    </source>
</reference>
<dbReference type="RefSeq" id="WP_123420422.1">
    <property type="nucleotide sequence ID" value="NZ_RJUL01000001.1"/>
</dbReference>
<dbReference type="STRING" id="584787.GCA_001247655_01879"/>
<dbReference type="AlphaFoldDB" id="A0A3N1PQV6"/>
<name>A0A3N1PQV6_9GAMM</name>
<organism evidence="1 2">
    <name type="scientific">Gallaecimonas pentaromativorans</name>
    <dbReference type="NCBI Taxonomy" id="584787"/>
    <lineage>
        <taxon>Bacteria</taxon>
        <taxon>Pseudomonadati</taxon>
        <taxon>Pseudomonadota</taxon>
        <taxon>Gammaproteobacteria</taxon>
        <taxon>Enterobacterales</taxon>
        <taxon>Gallaecimonadaceae</taxon>
        <taxon>Gallaecimonas</taxon>
    </lineage>
</organism>
<comment type="caution">
    <text evidence="1">The sequence shown here is derived from an EMBL/GenBank/DDBJ whole genome shotgun (WGS) entry which is preliminary data.</text>
</comment>
<proteinExistence type="predicted"/>
<sequence>MEALARFFAQRKAVLASHEADLGVLKQLDRRFLGELAQGQLGPVSLPGLSAATLLAEAADPLEAMVVVEGRDCLWPGELSRLHQALCAIDQGQPLAWWLAACYPALPMPKGDGGWLQARACWLRQKPLEGPWQDWLLATRGEQLGKLVPALWALCAGHQWQYWLPPLWQQASEAEVVASINALAPQVDEVTLVELMGRSHLGRFLPWLGTLRQPQLSEVVMENQLYLTGGDNKRIAERQCWGQALEGDWLKLAPAQLTLKFRQRLWALVGRDGRGAPWSLFGGRLCLGN</sequence>
<keyword evidence="2" id="KW-1185">Reference proteome</keyword>
<dbReference type="Proteomes" id="UP000268033">
    <property type="component" value="Unassembled WGS sequence"/>
</dbReference>